<sequence length="223" mass="24663">MTVNGIWSRVRDFVGLTDPVDGLEEYSDREGQEDFRQLYEGHHSAPVAPAEEEEADSFPRGRRQRAAEVSDGSLSREESRGHRRSQHRDRGIGGGMGSNVIGLPSVSQPTSEVVVIEPRSFDEMAQVVQHLRDRKTVIMNLTLMDPADAQRSVDFVAGGTYAIDGHQERIGENIFLFTPSTVTVSTPSSQISQIMGQPLQRPLQSPAPLWSSSYEHLQAVGQH</sequence>
<dbReference type="Pfam" id="PF04472">
    <property type="entry name" value="SepF"/>
    <property type="match status" value="1"/>
</dbReference>
<comment type="function">
    <text evidence="4 5">Cell division protein that is part of the divisome complex and is recruited early to the Z-ring. Probably stimulates Z-ring formation, perhaps through the cross-linking of FtsZ protofilaments. Its function overlaps with FtsA.</text>
</comment>
<evidence type="ECO:0000256" key="1">
    <source>
        <dbReference type="ARBA" id="ARBA00022618"/>
    </source>
</evidence>
<comment type="subunit">
    <text evidence="5">Homodimer. Interacts with FtsZ.</text>
</comment>
<gene>
    <name evidence="5" type="primary">sepF</name>
    <name evidence="7" type="ORF">JX360_08400</name>
</gene>
<feature type="region of interest" description="Disordered" evidence="6">
    <location>
        <begin position="42"/>
        <end position="104"/>
    </location>
</feature>
<evidence type="ECO:0000313" key="7">
    <source>
        <dbReference type="EMBL" id="MCJ2542924.1"/>
    </source>
</evidence>
<evidence type="ECO:0000256" key="2">
    <source>
        <dbReference type="ARBA" id="ARBA00023210"/>
    </source>
</evidence>
<name>A0ABT0CB24_THEVL</name>
<accession>A0ABT0CB24</accession>
<protein>
    <recommendedName>
        <fullName evidence="5">Cell division protein SepF</fullName>
    </recommendedName>
</protein>
<proteinExistence type="inferred from homology"/>
<dbReference type="InterPro" id="IPR038594">
    <property type="entry name" value="SepF-like_sf"/>
</dbReference>
<keyword evidence="5" id="KW-0963">Cytoplasm</keyword>
<comment type="subcellular location">
    <subcellularLocation>
        <location evidence="5">Cytoplasm</location>
    </subcellularLocation>
    <text evidence="5">Localizes to the division site, in a FtsZ-dependent manner.</text>
</comment>
<dbReference type="PANTHER" id="PTHR35798">
    <property type="entry name" value="CELL DIVISION PROTEIN SEPF"/>
    <property type="match status" value="1"/>
</dbReference>
<dbReference type="EMBL" id="JAFIRA010000017">
    <property type="protein sequence ID" value="MCJ2542924.1"/>
    <property type="molecule type" value="Genomic_DNA"/>
</dbReference>
<organism evidence="7 8">
    <name type="scientific">Thermostichus vulcanus str. 'Rupite'</name>
    <dbReference type="NCBI Taxonomy" id="2813851"/>
    <lineage>
        <taxon>Bacteria</taxon>
        <taxon>Bacillati</taxon>
        <taxon>Cyanobacteriota</taxon>
        <taxon>Cyanophyceae</taxon>
        <taxon>Thermostichales</taxon>
        <taxon>Thermostichaceae</taxon>
        <taxon>Thermostichus</taxon>
    </lineage>
</organism>
<keyword evidence="8" id="KW-1185">Reference proteome</keyword>
<evidence type="ECO:0000313" key="8">
    <source>
        <dbReference type="Proteomes" id="UP000830835"/>
    </source>
</evidence>
<dbReference type="GO" id="GO:0051301">
    <property type="term" value="P:cell division"/>
    <property type="evidence" value="ECO:0007669"/>
    <property type="project" value="UniProtKB-KW"/>
</dbReference>
<dbReference type="Proteomes" id="UP000830835">
    <property type="component" value="Unassembled WGS sequence"/>
</dbReference>
<dbReference type="InterPro" id="IPR023052">
    <property type="entry name" value="Cell_div_SepF"/>
</dbReference>
<dbReference type="PANTHER" id="PTHR35798:SF1">
    <property type="entry name" value="CELL DIVISION PROTEIN SEPF"/>
    <property type="match status" value="1"/>
</dbReference>
<evidence type="ECO:0000256" key="3">
    <source>
        <dbReference type="ARBA" id="ARBA00023306"/>
    </source>
</evidence>
<reference evidence="7" key="1">
    <citation type="submission" date="2021-02" db="EMBL/GenBank/DDBJ databases">
        <title>The CRISPR/cas machinery reduction and long-range gene transfer in the hot spring cyanobacterium Synechococcus.</title>
        <authorList>
            <person name="Dvorak P."/>
            <person name="Jahodarova E."/>
            <person name="Hasler P."/>
            <person name="Poulickova A."/>
        </authorList>
    </citation>
    <scope>NUCLEOTIDE SEQUENCE</scope>
    <source>
        <strain evidence="7">Rupite</strain>
    </source>
</reference>
<keyword evidence="1 5" id="KW-0132">Cell division</keyword>
<evidence type="ECO:0000256" key="5">
    <source>
        <dbReference type="HAMAP-Rule" id="MF_01197"/>
    </source>
</evidence>
<comment type="caution">
    <text evidence="7">The sequence shown here is derived from an EMBL/GenBank/DDBJ whole genome shotgun (WGS) entry which is preliminary data.</text>
</comment>
<dbReference type="HAMAP" id="MF_01197">
    <property type="entry name" value="SepF"/>
    <property type="match status" value="1"/>
</dbReference>
<evidence type="ECO:0000256" key="6">
    <source>
        <dbReference type="SAM" id="MobiDB-lite"/>
    </source>
</evidence>
<dbReference type="Gene3D" id="3.30.110.150">
    <property type="entry name" value="SepF-like protein"/>
    <property type="match status" value="1"/>
</dbReference>
<comment type="similarity">
    <text evidence="5">Belongs to the SepF family.</text>
</comment>
<keyword evidence="2 5" id="KW-0717">Septation</keyword>
<evidence type="ECO:0000256" key="4">
    <source>
        <dbReference type="ARBA" id="ARBA00044936"/>
    </source>
</evidence>
<keyword evidence="3 5" id="KW-0131">Cell cycle</keyword>
<dbReference type="InterPro" id="IPR007561">
    <property type="entry name" value="Cell_div_SepF/SepF-rel"/>
</dbReference>